<proteinExistence type="predicted"/>
<keyword evidence="3" id="KW-0902">Two-component regulatory system</keyword>
<evidence type="ECO:0000313" key="8">
    <source>
        <dbReference type="EMBL" id="GLI26789.1"/>
    </source>
</evidence>
<dbReference type="Pfam" id="PF02518">
    <property type="entry name" value="HATPase_c"/>
    <property type="match status" value="1"/>
</dbReference>
<dbReference type="Pfam" id="PF07730">
    <property type="entry name" value="HisKA_3"/>
    <property type="match status" value="1"/>
</dbReference>
<keyword evidence="5" id="KW-0812">Transmembrane</keyword>
<evidence type="ECO:0000256" key="3">
    <source>
        <dbReference type="ARBA" id="ARBA00023012"/>
    </source>
</evidence>
<keyword evidence="1" id="KW-0808">Transferase</keyword>
<dbReference type="InterPro" id="IPR003594">
    <property type="entry name" value="HATPase_dom"/>
</dbReference>
<feature type="transmembrane region" description="Helical" evidence="5">
    <location>
        <begin position="31"/>
        <end position="49"/>
    </location>
</feature>
<evidence type="ECO:0000259" key="6">
    <source>
        <dbReference type="Pfam" id="PF02518"/>
    </source>
</evidence>
<dbReference type="RefSeq" id="WP_281882803.1">
    <property type="nucleotide sequence ID" value="NZ_BSDP01000001.1"/>
</dbReference>
<evidence type="ECO:0000256" key="1">
    <source>
        <dbReference type="ARBA" id="ARBA00022679"/>
    </source>
</evidence>
<dbReference type="GO" id="GO:0046983">
    <property type="term" value="F:protein dimerization activity"/>
    <property type="evidence" value="ECO:0007669"/>
    <property type="project" value="InterPro"/>
</dbReference>
<sequence length="403" mass="41459">MGGKHWWDLAAAATAVAATVFALVDTPYGATDWVTFAAIAGFVVIYAAWARRWLAGPSLLHHLGPVAALSATLAVGTSVEPSFALVQAFIYPFAWWSAATMRLAVIGNVFPAAAVVIGYTVRLGLPGLPTGLGIAVVSLAGSLALGFWIARIAAYGAERAQLLDELQAAQGELAAMHRDAGMATERERLAREIHDTIAQSLTGLVMVAQRTRGQLARGSAEGVASATSDVELIEQMAREALTEARSLVASMAPVRVESTLAEALARLGQRFARETGVAVQTTADAPGLDRELEVVLLRCAQEGLANVRKHAHASRASIEAAASAREVVLTVLDDGVGPGAEPGADGGFGVAGMRDRVALVGGTVSLEPGPAGGTALTVVVPLSAPVPTAETDASAARTPEANP</sequence>
<dbReference type="SUPFAM" id="SSF55874">
    <property type="entry name" value="ATPase domain of HSP90 chaperone/DNA topoisomerase II/histidine kinase"/>
    <property type="match status" value="1"/>
</dbReference>
<gene>
    <name evidence="8" type="ORF">ARHIZOSPH14_10310</name>
</gene>
<keyword evidence="5" id="KW-1133">Transmembrane helix</keyword>
<dbReference type="PIRSF" id="PIRSF037434">
    <property type="entry name" value="STHK_ChrS"/>
    <property type="match status" value="1"/>
</dbReference>
<keyword evidence="9" id="KW-1185">Reference proteome</keyword>
<keyword evidence="5" id="KW-0472">Membrane</keyword>
<evidence type="ECO:0000256" key="4">
    <source>
        <dbReference type="SAM" id="Coils"/>
    </source>
</evidence>
<comment type="caution">
    <text evidence="8">The sequence shown here is derived from an EMBL/GenBank/DDBJ whole genome shotgun (WGS) entry which is preliminary data.</text>
</comment>
<dbReference type="InterPro" id="IPR036890">
    <property type="entry name" value="HATPase_C_sf"/>
</dbReference>
<dbReference type="PANTHER" id="PTHR24421">
    <property type="entry name" value="NITRATE/NITRITE SENSOR PROTEIN NARX-RELATED"/>
    <property type="match status" value="1"/>
</dbReference>
<feature type="domain" description="Histidine kinase/HSP90-like ATPase" evidence="6">
    <location>
        <begin position="295"/>
        <end position="383"/>
    </location>
</feature>
<evidence type="ECO:0000313" key="9">
    <source>
        <dbReference type="Proteomes" id="UP001144396"/>
    </source>
</evidence>
<accession>A0A9W6FNB3</accession>
<dbReference type="GO" id="GO:0016020">
    <property type="term" value="C:membrane"/>
    <property type="evidence" value="ECO:0007669"/>
    <property type="project" value="InterPro"/>
</dbReference>
<dbReference type="Proteomes" id="UP001144396">
    <property type="component" value="Unassembled WGS sequence"/>
</dbReference>
<dbReference type="InterPro" id="IPR011712">
    <property type="entry name" value="Sig_transdc_His_kin_sub3_dim/P"/>
</dbReference>
<dbReference type="InterPro" id="IPR017205">
    <property type="entry name" value="Sig_transdc_His_kinase_ChrS"/>
</dbReference>
<feature type="transmembrane region" description="Helical" evidence="5">
    <location>
        <begin position="6"/>
        <end position="24"/>
    </location>
</feature>
<dbReference type="Gene3D" id="3.30.565.10">
    <property type="entry name" value="Histidine kinase-like ATPase, C-terminal domain"/>
    <property type="match status" value="1"/>
</dbReference>
<dbReference type="PANTHER" id="PTHR24421:SF58">
    <property type="entry name" value="SIGNAL TRANSDUCTION HISTIDINE-PROTEIN KINASE_PHOSPHATASE UHPB"/>
    <property type="match status" value="1"/>
</dbReference>
<feature type="transmembrane region" description="Helical" evidence="5">
    <location>
        <begin position="103"/>
        <end position="125"/>
    </location>
</feature>
<name>A0A9W6FNB3_9MICO</name>
<feature type="domain" description="Signal transduction histidine kinase subgroup 3 dimerisation and phosphoacceptor" evidence="7">
    <location>
        <begin position="185"/>
        <end position="253"/>
    </location>
</feature>
<dbReference type="GO" id="GO:0000155">
    <property type="term" value="F:phosphorelay sensor kinase activity"/>
    <property type="evidence" value="ECO:0007669"/>
    <property type="project" value="InterPro"/>
</dbReference>
<keyword evidence="4" id="KW-0175">Coiled coil</keyword>
<dbReference type="EMBL" id="BSDP01000001">
    <property type="protein sequence ID" value="GLI26789.1"/>
    <property type="molecule type" value="Genomic_DNA"/>
</dbReference>
<feature type="coiled-coil region" evidence="4">
    <location>
        <begin position="152"/>
        <end position="179"/>
    </location>
</feature>
<reference evidence="8" key="1">
    <citation type="submission" date="2022-12" db="EMBL/GenBank/DDBJ databases">
        <title>Reference genome sequencing for broad-spectrum identification of bacterial and archaeal isolates by mass spectrometry.</title>
        <authorList>
            <person name="Sekiguchi Y."/>
            <person name="Tourlousse D.M."/>
        </authorList>
    </citation>
    <scope>NUCLEOTIDE SEQUENCE</scope>
    <source>
        <strain evidence="8">14</strain>
    </source>
</reference>
<dbReference type="Gene3D" id="1.20.5.1930">
    <property type="match status" value="1"/>
</dbReference>
<organism evidence="8 9">
    <name type="scientific">Agromyces rhizosphaerae</name>
    <dbReference type="NCBI Taxonomy" id="88374"/>
    <lineage>
        <taxon>Bacteria</taxon>
        <taxon>Bacillati</taxon>
        <taxon>Actinomycetota</taxon>
        <taxon>Actinomycetes</taxon>
        <taxon>Micrococcales</taxon>
        <taxon>Microbacteriaceae</taxon>
        <taxon>Agromyces</taxon>
    </lineage>
</organism>
<dbReference type="InterPro" id="IPR050482">
    <property type="entry name" value="Sensor_HK_TwoCompSys"/>
</dbReference>
<evidence type="ECO:0000259" key="7">
    <source>
        <dbReference type="Pfam" id="PF07730"/>
    </source>
</evidence>
<feature type="transmembrane region" description="Helical" evidence="5">
    <location>
        <begin position="131"/>
        <end position="150"/>
    </location>
</feature>
<dbReference type="AlphaFoldDB" id="A0A9W6FNB3"/>
<keyword evidence="2 8" id="KW-0418">Kinase</keyword>
<evidence type="ECO:0000256" key="2">
    <source>
        <dbReference type="ARBA" id="ARBA00022777"/>
    </source>
</evidence>
<evidence type="ECO:0000256" key="5">
    <source>
        <dbReference type="SAM" id="Phobius"/>
    </source>
</evidence>
<dbReference type="CDD" id="cd16917">
    <property type="entry name" value="HATPase_UhpB-NarQ-NarX-like"/>
    <property type="match status" value="1"/>
</dbReference>
<protein>
    <submittedName>
        <fullName evidence="8">Two-component sensor histidine kinase</fullName>
    </submittedName>
</protein>